<protein>
    <submittedName>
        <fullName evidence="1">Uncharacterized protein</fullName>
    </submittedName>
</protein>
<dbReference type="InterPro" id="IPR024064">
    <property type="entry name" value="FdhE-like_sf"/>
</dbReference>
<comment type="caution">
    <text evidence="1">The sequence shown here is derived from an EMBL/GenBank/DDBJ whole genome shotgun (WGS) entry which is preliminary data.</text>
</comment>
<proteinExistence type="predicted"/>
<dbReference type="Proteomes" id="UP000434052">
    <property type="component" value="Unassembled WGS sequence"/>
</dbReference>
<dbReference type="AlphaFoldDB" id="A0A6P1ZFK7"/>
<gene>
    <name evidence="1" type="ORF">DQK91_18950</name>
</gene>
<dbReference type="EMBL" id="QMIF01000017">
    <property type="protein sequence ID" value="TVM31190.1"/>
    <property type="molecule type" value="Genomic_DNA"/>
</dbReference>
<name>A0A6P1ZFK7_9BACT</name>
<dbReference type="SUPFAM" id="SSF144020">
    <property type="entry name" value="FdhE-like"/>
    <property type="match status" value="1"/>
</dbReference>
<sequence length="64" mass="7531">MTRKQLTAYTARPYCPVCGDQGVETWAPKPDYPREVTRTMRCTYCRSTWQERYTLSGIDIKHRG</sequence>
<accession>A0A6P1ZFK7</accession>
<organism evidence="1 2">
    <name type="scientific">Oceanidesulfovibrio marinus</name>
    <dbReference type="NCBI Taxonomy" id="370038"/>
    <lineage>
        <taxon>Bacteria</taxon>
        <taxon>Pseudomonadati</taxon>
        <taxon>Thermodesulfobacteriota</taxon>
        <taxon>Desulfovibrionia</taxon>
        <taxon>Desulfovibrionales</taxon>
        <taxon>Desulfovibrionaceae</taxon>
        <taxon>Oceanidesulfovibrio</taxon>
    </lineage>
</organism>
<reference evidence="1 2" key="1">
    <citation type="submission" date="2018-06" db="EMBL/GenBank/DDBJ databases">
        <title>Complete genome of Desulfovibrio marinus P48SEP.</title>
        <authorList>
            <person name="Crispim J.S."/>
            <person name="Vidigal P.M.P."/>
            <person name="Silva L.C.F."/>
            <person name="Araujo L.C."/>
            <person name="Laguardia C.N."/>
            <person name="Dias R.S."/>
            <person name="Sousa M.P."/>
            <person name="Paula S.O."/>
            <person name="Silva C."/>
        </authorList>
    </citation>
    <scope>NUCLEOTIDE SEQUENCE [LARGE SCALE GENOMIC DNA]</scope>
    <source>
        <strain evidence="1 2">P48SEP</strain>
    </source>
</reference>
<evidence type="ECO:0000313" key="1">
    <source>
        <dbReference type="EMBL" id="TVM31190.1"/>
    </source>
</evidence>
<dbReference type="RefSeq" id="WP_144306976.1">
    <property type="nucleotide sequence ID" value="NZ_QMIF01000017.1"/>
</dbReference>
<evidence type="ECO:0000313" key="2">
    <source>
        <dbReference type="Proteomes" id="UP000434052"/>
    </source>
</evidence>